<dbReference type="AlphaFoldDB" id="A0AAE1AVU3"/>
<proteinExistence type="predicted"/>
<keyword evidence="2" id="KW-1185">Reference proteome</keyword>
<comment type="caution">
    <text evidence="1">The sequence shown here is derived from an EMBL/GenBank/DDBJ whole genome shotgun (WGS) entry which is preliminary data.</text>
</comment>
<accession>A0AAE1AVU3</accession>
<evidence type="ECO:0000313" key="2">
    <source>
        <dbReference type="Proteomes" id="UP001283361"/>
    </source>
</evidence>
<name>A0AAE1AVU3_9GAST</name>
<dbReference type="EMBL" id="JAWDGP010001087">
    <property type="protein sequence ID" value="KAK3794903.1"/>
    <property type="molecule type" value="Genomic_DNA"/>
</dbReference>
<organism evidence="1 2">
    <name type="scientific">Elysia crispata</name>
    <name type="common">lettuce slug</name>
    <dbReference type="NCBI Taxonomy" id="231223"/>
    <lineage>
        <taxon>Eukaryota</taxon>
        <taxon>Metazoa</taxon>
        <taxon>Spiralia</taxon>
        <taxon>Lophotrochozoa</taxon>
        <taxon>Mollusca</taxon>
        <taxon>Gastropoda</taxon>
        <taxon>Heterobranchia</taxon>
        <taxon>Euthyneura</taxon>
        <taxon>Panpulmonata</taxon>
        <taxon>Sacoglossa</taxon>
        <taxon>Placobranchoidea</taxon>
        <taxon>Plakobranchidae</taxon>
        <taxon>Elysia</taxon>
    </lineage>
</organism>
<evidence type="ECO:0000313" key="1">
    <source>
        <dbReference type="EMBL" id="KAK3794903.1"/>
    </source>
</evidence>
<protein>
    <submittedName>
        <fullName evidence="1">Uncharacterized protein</fullName>
    </submittedName>
</protein>
<sequence>MADEMVDDRTFTLWDTVTLEKGFVAIPPSLKPNIWSGARPERHRVSRLLAARGYASLALIVRCVGEGQSETGRRRFRNEEEDCRVRNMRLGHPEVREEVLQRGFSPSASTVYC</sequence>
<reference evidence="1" key="1">
    <citation type="journal article" date="2023" name="G3 (Bethesda)">
        <title>A reference genome for the long-term kleptoplast-retaining sea slug Elysia crispata morphotype clarki.</title>
        <authorList>
            <person name="Eastman K.E."/>
            <person name="Pendleton A.L."/>
            <person name="Shaikh M.A."/>
            <person name="Suttiyut T."/>
            <person name="Ogas R."/>
            <person name="Tomko P."/>
            <person name="Gavelis G."/>
            <person name="Widhalm J.R."/>
            <person name="Wisecaver J.H."/>
        </authorList>
    </citation>
    <scope>NUCLEOTIDE SEQUENCE</scope>
    <source>
        <strain evidence="1">ECLA1</strain>
    </source>
</reference>
<dbReference type="Proteomes" id="UP001283361">
    <property type="component" value="Unassembled WGS sequence"/>
</dbReference>
<gene>
    <name evidence="1" type="ORF">RRG08_001051</name>
</gene>